<reference evidence="3" key="1">
    <citation type="journal article" date="2020" name="Fungal Divers.">
        <title>Resolving the Mortierellaceae phylogeny through synthesis of multi-gene phylogenetics and phylogenomics.</title>
        <authorList>
            <person name="Vandepol N."/>
            <person name="Liber J."/>
            <person name="Desiro A."/>
            <person name="Na H."/>
            <person name="Kennedy M."/>
            <person name="Barry K."/>
            <person name="Grigoriev I.V."/>
            <person name="Miller A.N."/>
            <person name="O'Donnell K."/>
            <person name="Stajich J.E."/>
            <person name="Bonito G."/>
        </authorList>
    </citation>
    <scope>NUCLEOTIDE SEQUENCE</scope>
    <source>
        <strain evidence="3">NRRL 2769</strain>
    </source>
</reference>
<dbReference type="InterPro" id="IPR051625">
    <property type="entry name" value="Signaling_Regulatory_Domain"/>
</dbReference>
<comment type="caution">
    <text evidence="3">The sequence shown here is derived from an EMBL/GenBank/DDBJ whole genome shotgun (WGS) entry which is preliminary data.</text>
</comment>
<evidence type="ECO:0000256" key="1">
    <source>
        <dbReference type="ARBA" id="ARBA00022737"/>
    </source>
</evidence>
<dbReference type="AlphaFoldDB" id="A0A9P6N2X8"/>
<dbReference type="InterPro" id="IPR000408">
    <property type="entry name" value="Reg_chr_condens"/>
</dbReference>
<accession>A0A9P6N2X8</accession>
<dbReference type="PRINTS" id="PR00633">
    <property type="entry name" value="RCCNDNSATION"/>
</dbReference>
<sequence length="379" mass="41568">MFLMALYECSSQDGLPLLLRTSLENELGQIEICGEYSPDEANLVRSLGSEWDERTGPLLPQLNTEVTGAMPLRFFGLESLLGYLTQKGDVVGLCRSASTSTLKSEGLKESHLYYQNAKDIAACGSSKDHLTVVIDGLTRDLHQWTDSDPTPRPVLQGAAQDHTILRDAKFEKIWAGEAHMLALATDGTLYSWGSGRHGQLGHGNLVSVSTPKPIESLQGIRIVDAACGASFSMALSETGDIYSFGLNDHGQLGIGKQVSSRSDGDRRNTSYPQLVDFYIDGDQSESIDVNVTRVACGRAHTVVLDGQAWSCGWGKYGQLGEGSTSDSIDVKQQQEQIIRMRGAIVRQSDQFYFKKVVGQTEKSWKDIVCGLWNTFMWTL</sequence>
<evidence type="ECO:0000313" key="3">
    <source>
        <dbReference type="EMBL" id="KAG0023271.1"/>
    </source>
</evidence>
<dbReference type="Proteomes" id="UP000703661">
    <property type="component" value="Unassembled WGS sequence"/>
</dbReference>
<dbReference type="SUPFAM" id="SSF50985">
    <property type="entry name" value="RCC1/BLIP-II"/>
    <property type="match status" value="1"/>
</dbReference>
<dbReference type="Gene3D" id="2.130.10.30">
    <property type="entry name" value="Regulator of chromosome condensation 1/beta-lactamase-inhibitor protein II"/>
    <property type="match status" value="1"/>
</dbReference>
<gene>
    <name evidence="3" type="primary">RCCD1</name>
    <name evidence="3" type="ORF">BGZ80_009925</name>
</gene>
<keyword evidence="4" id="KW-1185">Reference proteome</keyword>
<dbReference type="EMBL" id="JAAAID010000064">
    <property type="protein sequence ID" value="KAG0023271.1"/>
    <property type="molecule type" value="Genomic_DNA"/>
</dbReference>
<protein>
    <submittedName>
        <fullName evidence="3">RCC1 domain-containing protein 1</fullName>
    </submittedName>
</protein>
<dbReference type="PANTHER" id="PTHR22872:SF10">
    <property type="entry name" value="ULTRAVIOLET-B RECEPTOR UVR8"/>
    <property type="match status" value="1"/>
</dbReference>
<dbReference type="InterPro" id="IPR009091">
    <property type="entry name" value="RCC1/BLIP-II"/>
</dbReference>
<feature type="repeat" description="RCC1" evidence="2">
    <location>
        <begin position="187"/>
        <end position="238"/>
    </location>
</feature>
<name>A0A9P6N2X8_9FUNG</name>
<proteinExistence type="predicted"/>
<dbReference type="Pfam" id="PF00415">
    <property type="entry name" value="RCC1"/>
    <property type="match status" value="2"/>
</dbReference>
<evidence type="ECO:0000313" key="4">
    <source>
        <dbReference type="Proteomes" id="UP000703661"/>
    </source>
</evidence>
<keyword evidence="1" id="KW-0677">Repeat</keyword>
<feature type="repeat" description="RCC1" evidence="2">
    <location>
        <begin position="239"/>
        <end position="307"/>
    </location>
</feature>
<dbReference type="PANTHER" id="PTHR22872">
    <property type="entry name" value="BTK-BINDING PROTEIN-RELATED"/>
    <property type="match status" value="1"/>
</dbReference>
<evidence type="ECO:0000256" key="2">
    <source>
        <dbReference type="PROSITE-ProRule" id="PRU00235"/>
    </source>
</evidence>
<organism evidence="3 4">
    <name type="scientific">Entomortierella chlamydospora</name>
    <dbReference type="NCBI Taxonomy" id="101097"/>
    <lineage>
        <taxon>Eukaryota</taxon>
        <taxon>Fungi</taxon>
        <taxon>Fungi incertae sedis</taxon>
        <taxon>Mucoromycota</taxon>
        <taxon>Mortierellomycotina</taxon>
        <taxon>Mortierellomycetes</taxon>
        <taxon>Mortierellales</taxon>
        <taxon>Mortierellaceae</taxon>
        <taxon>Entomortierella</taxon>
    </lineage>
</organism>
<dbReference type="PROSITE" id="PS50012">
    <property type="entry name" value="RCC1_3"/>
    <property type="match status" value="2"/>
</dbReference>